<dbReference type="Proteomes" id="UP000059680">
    <property type="component" value="Chromosome 9"/>
</dbReference>
<reference evidence="1 2" key="3">
    <citation type="journal article" date="2013" name="Rice">
        <title>Improvement of the Oryza sativa Nipponbare reference genome using next generation sequence and optical map data.</title>
        <authorList>
            <person name="Kawahara Y."/>
            <person name="de la Bastide M."/>
            <person name="Hamilton J.P."/>
            <person name="Kanamori H."/>
            <person name="McCombie W.R."/>
            <person name="Ouyang S."/>
            <person name="Schwartz D.C."/>
            <person name="Tanaka T."/>
            <person name="Wu J."/>
            <person name="Zhou S."/>
            <person name="Childs K.L."/>
            <person name="Davidson R.M."/>
            <person name="Lin H."/>
            <person name="Quesada-Ocampo L."/>
            <person name="Vaillancourt B."/>
            <person name="Sakai H."/>
            <person name="Lee S.S."/>
            <person name="Kim J."/>
            <person name="Numa H."/>
            <person name="Itoh T."/>
            <person name="Buell C.R."/>
            <person name="Matsumoto T."/>
        </authorList>
    </citation>
    <scope>NUCLEOTIDE SEQUENCE [LARGE SCALE GENOMIC DNA]</scope>
    <source>
        <strain evidence="2">cv. Nipponbare</strain>
    </source>
</reference>
<name>A0A0P0XJV5_ORYSJ</name>
<evidence type="ECO:0000313" key="2">
    <source>
        <dbReference type="Proteomes" id="UP000059680"/>
    </source>
</evidence>
<feature type="non-terminal residue" evidence="1">
    <location>
        <position position="1"/>
    </location>
</feature>
<dbReference type="EMBL" id="AP014965">
    <property type="protein sequence ID" value="BAT06846.1"/>
    <property type="molecule type" value="Genomic_DNA"/>
</dbReference>
<evidence type="ECO:0000313" key="1">
    <source>
        <dbReference type="EMBL" id="BAT06846.1"/>
    </source>
</evidence>
<sequence>NVRDENLASERGREWPFFAKALTEHNASCFSTHQLVRCHTCCPSAYKEKSVEGWRLVKSFLVCFCDLAWV</sequence>
<dbReference type="Gramene" id="Os09t0114500-04">
    <property type="protein sequence ID" value="Os09t0114500-04"/>
    <property type="gene ID" value="Os09g0114500"/>
</dbReference>
<accession>A0A0P0XJV5</accession>
<protein>
    <submittedName>
        <fullName evidence="1">Os09g0114500 protein</fullName>
    </submittedName>
</protein>
<dbReference type="AlphaFoldDB" id="A0A0P0XJV5"/>
<keyword evidence="2" id="KW-1185">Reference proteome</keyword>
<dbReference type="ExpressionAtlas" id="A0A0P0XJV5">
    <property type="expression patterns" value="baseline and differential"/>
</dbReference>
<gene>
    <name evidence="1" type="ordered locus">Os09g0114500</name>
    <name evidence="1" type="ORF">OSNPB_090114500</name>
</gene>
<reference evidence="2" key="1">
    <citation type="journal article" date="2005" name="Nature">
        <title>The map-based sequence of the rice genome.</title>
        <authorList>
            <consortium name="International rice genome sequencing project (IRGSP)"/>
            <person name="Matsumoto T."/>
            <person name="Wu J."/>
            <person name="Kanamori H."/>
            <person name="Katayose Y."/>
            <person name="Fujisawa M."/>
            <person name="Namiki N."/>
            <person name="Mizuno H."/>
            <person name="Yamamoto K."/>
            <person name="Antonio B.A."/>
            <person name="Baba T."/>
            <person name="Sakata K."/>
            <person name="Nagamura Y."/>
            <person name="Aoki H."/>
            <person name="Arikawa K."/>
            <person name="Arita K."/>
            <person name="Bito T."/>
            <person name="Chiden Y."/>
            <person name="Fujitsuka N."/>
            <person name="Fukunaka R."/>
            <person name="Hamada M."/>
            <person name="Harada C."/>
            <person name="Hayashi A."/>
            <person name="Hijishita S."/>
            <person name="Honda M."/>
            <person name="Hosokawa S."/>
            <person name="Ichikawa Y."/>
            <person name="Idonuma A."/>
            <person name="Iijima M."/>
            <person name="Ikeda M."/>
            <person name="Ikeno M."/>
            <person name="Ito K."/>
            <person name="Ito S."/>
            <person name="Ito T."/>
            <person name="Ito Y."/>
            <person name="Ito Y."/>
            <person name="Iwabuchi A."/>
            <person name="Kamiya K."/>
            <person name="Karasawa W."/>
            <person name="Kurita K."/>
            <person name="Katagiri S."/>
            <person name="Kikuta A."/>
            <person name="Kobayashi H."/>
            <person name="Kobayashi N."/>
            <person name="Machita K."/>
            <person name="Maehara T."/>
            <person name="Masukawa M."/>
            <person name="Mizubayashi T."/>
            <person name="Mukai Y."/>
            <person name="Nagasaki H."/>
            <person name="Nagata Y."/>
            <person name="Naito S."/>
            <person name="Nakashima M."/>
            <person name="Nakama Y."/>
            <person name="Nakamichi Y."/>
            <person name="Nakamura M."/>
            <person name="Meguro A."/>
            <person name="Negishi M."/>
            <person name="Ohta I."/>
            <person name="Ohta T."/>
            <person name="Okamoto M."/>
            <person name="Ono N."/>
            <person name="Saji S."/>
            <person name="Sakaguchi M."/>
            <person name="Sakai K."/>
            <person name="Shibata M."/>
            <person name="Shimokawa T."/>
            <person name="Song J."/>
            <person name="Takazaki Y."/>
            <person name="Terasawa K."/>
            <person name="Tsugane M."/>
            <person name="Tsuji K."/>
            <person name="Ueda S."/>
            <person name="Waki K."/>
            <person name="Yamagata H."/>
            <person name="Yamamoto M."/>
            <person name="Yamamoto S."/>
            <person name="Yamane H."/>
            <person name="Yoshiki S."/>
            <person name="Yoshihara R."/>
            <person name="Yukawa K."/>
            <person name="Zhong H."/>
            <person name="Yano M."/>
            <person name="Yuan Q."/>
            <person name="Ouyang S."/>
            <person name="Liu J."/>
            <person name="Jones K.M."/>
            <person name="Gansberger K."/>
            <person name="Moffat K."/>
            <person name="Hill J."/>
            <person name="Bera J."/>
            <person name="Fadrosh D."/>
            <person name="Jin S."/>
            <person name="Johri S."/>
            <person name="Kim M."/>
            <person name="Overton L."/>
            <person name="Reardon M."/>
            <person name="Tsitrin T."/>
            <person name="Vuong H."/>
            <person name="Weaver B."/>
            <person name="Ciecko A."/>
            <person name="Tallon L."/>
            <person name="Jackson J."/>
            <person name="Pai G."/>
            <person name="Aken S.V."/>
            <person name="Utterback T."/>
            <person name="Reidmuller S."/>
            <person name="Feldblyum T."/>
            <person name="Hsiao J."/>
            <person name="Zismann V."/>
            <person name="Iobst S."/>
            <person name="de Vazeille A.R."/>
            <person name="Buell C.R."/>
            <person name="Ying K."/>
            <person name="Li Y."/>
            <person name="Lu T."/>
            <person name="Huang Y."/>
            <person name="Zhao Q."/>
            <person name="Feng Q."/>
            <person name="Zhang L."/>
            <person name="Zhu J."/>
            <person name="Weng Q."/>
            <person name="Mu J."/>
            <person name="Lu Y."/>
            <person name="Fan D."/>
            <person name="Liu Y."/>
            <person name="Guan J."/>
            <person name="Zhang Y."/>
            <person name="Yu S."/>
            <person name="Liu X."/>
            <person name="Zhang Y."/>
            <person name="Hong G."/>
            <person name="Han B."/>
            <person name="Choisne N."/>
            <person name="Demange N."/>
            <person name="Orjeda G."/>
            <person name="Samain S."/>
            <person name="Cattolico L."/>
            <person name="Pelletier E."/>
            <person name="Couloux A."/>
            <person name="Segurens B."/>
            <person name="Wincker P."/>
            <person name="D'Hont A."/>
            <person name="Scarpelli C."/>
            <person name="Weissenbach J."/>
            <person name="Salanoubat M."/>
            <person name="Quetier F."/>
            <person name="Yu Y."/>
            <person name="Kim H.R."/>
            <person name="Rambo T."/>
            <person name="Currie J."/>
            <person name="Collura K."/>
            <person name="Luo M."/>
            <person name="Yang T."/>
            <person name="Ammiraju J.S.S."/>
            <person name="Engler F."/>
            <person name="Soderlund C."/>
            <person name="Wing R.A."/>
            <person name="Palmer L.E."/>
            <person name="de la Bastide M."/>
            <person name="Spiegel L."/>
            <person name="Nascimento L."/>
            <person name="Zutavern T."/>
            <person name="O'Shaughnessy A."/>
            <person name="Dike S."/>
            <person name="Dedhia N."/>
            <person name="Preston R."/>
            <person name="Balija V."/>
            <person name="McCombie W.R."/>
            <person name="Chow T."/>
            <person name="Chen H."/>
            <person name="Chung M."/>
            <person name="Chen C."/>
            <person name="Shaw J."/>
            <person name="Wu H."/>
            <person name="Hsiao K."/>
            <person name="Chao Y."/>
            <person name="Chu M."/>
            <person name="Cheng C."/>
            <person name="Hour A."/>
            <person name="Lee P."/>
            <person name="Lin S."/>
            <person name="Lin Y."/>
            <person name="Liou J."/>
            <person name="Liu S."/>
            <person name="Hsing Y."/>
            <person name="Raghuvanshi S."/>
            <person name="Mohanty A."/>
            <person name="Bharti A.K."/>
            <person name="Gaur A."/>
            <person name="Gupta V."/>
            <person name="Kumar D."/>
            <person name="Ravi V."/>
            <person name="Vij S."/>
            <person name="Kapur A."/>
            <person name="Khurana P."/>
            <person name="Khurana P."/>
            <person name="Khurana J.P."/>
            <person name="Tyagi A.K."/>
            <person name="Gaikwad K."/>
            <person name="Singh A."/>
            <person name="Dalal V."/>
            <person name="Srivastava S."/>
            <person name="Dixit A."/>
            <person name="Pal A.K."/>
            <person name="Ghazi I.A."/>
            <person name="Yadav M."/>
            <person name="Pandit A."/>
            <person name="Bhargava A."/>
            <person name="Sureshbabu K."/>
            <person name="Batra K."/>
            <person name="Sharma T.R."/>
            <person name="Mohapatra T."/>
            <person name="Singh N.K."/>
            <person name="Messing J."/>
            <person name="Nelson A.B."/>
            <person name="Fuks G."/>
            <person name="Kavchok S."/>
            <person name="Keizer G."/>
            <person name="Linton E."/>
            <person name="Llaca V."/>
            <person name="Song R."/>
            <person name="Tanyolac B."/>
            <person name="Young S."/>
            <person name="Ho-Il K."/>
            <person name="Hahn J.H."/>
            <person name="Sangsakoo G."/>
            <person name="Vanavichit A."/>
            <person name="de Mattos Luiz.A.T."/>
            <person name="Zimmer P.D."/>
            <person name="Malone G."/>
            <person name="Dellagostin O."/>
            <person name="de Oliveira A.C."/>
            <person name="Bevan M."/>
            <person name="Bancroft I."/>
            <person name="Minx P."/>
            <person name="Cordum H."/>
            <person name="Wilson R."/>
            <person name="Cheng Z."/>
            <person name="Jin W."/>
            <person name="Jiang J."/>
            <person name="Leong S.A."/>
            <person name="Iwama H."/>
            <person name="Gojobori T."/>
            <person name="Itoh T."/>
            <person name="Niimura Y."/>
            <person name="Fujii Y."/>
            <person name="Habara T."/>
            <person name="Sakai H."/>
            <person name="Sato Y."/>
            <person name="Wilson G."/>
            <person name="Kumar K."/>
            <person name="McCouch S."/>
            <person name="Juretic N."/>
            <person name="Hoen D."/>
            <person name="Wright S."/>
            <person name="Bruskiewich R."/>
            <person name="Bureau T."/>
            <person name="Miyao A."/>
            <person name="Hirochika H."/>
            <person name="Nishikawa T."/>
            <person name="Kadowaki K."/>
            <person name="Sugiura M."/>
            <person name="Burr B."/>
            <person name="Sasaki T."/>
        </authorList>
    </citation>
    <scope>NUCLEOTIDE SEQUENCE [LARGE SCALE GENOMIC DNA]</scope>
    <source>
        <strain evidence="2">cv. Nipponbare</strain>
    </source>
</reference>
<proteinExistence type="predicted"/>
<organism evidence="1 2">
    <name type="scientific">Oryza sativa subsp. japonica</name>
    <name type="common">Rice</name>
    <dbReference type="NCBI Taxonomy" id="39947"/>
    <lineage>
        <taxon>Eukaryota</taxon>
        <taxon>Viridiplantae</taxon>
        <taxon>Streptophyta</taxon>
        <taxon>Embryophyta</taxon>
        <taxon>Tracheophyta</taxon>
        <taxon>Spermatophyta</taxon>
        <taxon>Magnoliopsida</taxon>
        <taxon>Liliopsida</taxon>
        <taxon>Poales</taxon>
        <taxon>Poaceae</taxon>
        <taxon>BOP clade</taxon>
        <taxon>Oryzoideae</taxon>
        <taxon>Oryzeae</taxon>
        <taxon>Oryzinae</taxon>
        <taxon>Oryza</taxon>
        <taxon>Oryza sativa</taxon>
    </lineage>
</organism>
<reference evidence="1 2" key="2">
    <citation type="journal article" date="2013" name="Plant Cell Physiol.">
        <title>Rice Annotation Project Database (RAP-DB): an integrative and interactive database for rice genomics.</title>
        <authorList>
            <person name="Sakai H."/>
            <person name="Lee S.S."/>
            <person name="Tanaka T."/>
            <person name="Numa H."/>
            <person name="Kim J."/>
            <person name="Kawahara Y."/>
            <person name="Wakimoto H."/>
            <person name="Yang C.C."/>
            <person name="Iwamoto M."/>
            <person name="Abe T."/>
            <person name="Yamada Y."/>
            <person name="Muto A."/>
            <person name="Inokuchi H."/>
            <person name="Ikemura T."/>
            <person name="Matsumoto T."/>
            <person name="Sasaki T."/>
            <person name="Itoh T."/>
        </authorList>
    </citation>
    <scope>NUCLEOTIDE SEQUENCE [LARGE SCALE GENOMIC DNA]</scope>
    <source>
        <strain evidence="2">cv. Nipponbare</strain>
    </source>
</reference>